<dbReference type="InterPro" id="IPR000300">
    <property type="entry name" value="IPPc"/>
</dbReference>
<dbReference type="EMBL" id="WVTA01000004">
    <property type="protein sequence ID" value="KAK3214020.1"/>
    <property type="molecule type" value="Genomic_DNA"/>
</dbReference>
<dbReference type="Proteomes" id="UP001280581">
    <property type="component" value="Unassembled WGS sequence"/>
</dbReference>
<evidence type="ECO:0000313" key="4">
    <source>
        <dbReference type="Proteomes" id="UP001280581"/>
    </source>
</evidence>
<accession>A0AAN6M2F3</accession>
<evidence type="ECO:0000313" key="3">
    <source>
        <dbReference type="EMBL" id="KAK3214020.1"/>
    </source>
</evidence>
<protein>
    <recommendedName>
        <fullName evidence="5">Endonuclease/exonuclease/phosphatase domain-containing protein</fullName>
    </recommendedName>
</protein>
<dbReference type="SUPFAM" id="SSF56219">
    <property type="entry name" value="DNase I-like"/>
    <property type="match status" value="1"/>
</dbReference>
<dbReference type="AlphaFoldDB" id="A0AAN6M2F3"/>
<feature type="non-terminal residue" evidence="3">
    <location>
        <position position="272"/>
    </location>
</feature>
<name>A0AAN6M2F3_9PLEO</name>
<evidence type="ECO:0008006" key="5">
    <source>
        <dbReference type="Google" id="ProtNLM"/>
    </source>
</evidence>
<evidence type="ECO:0000259" key="2">
    <source>
        <dbReference type="Pfam" id="PF22669"/>
    </source>
</evidence>
<dbReference type="Pfam" id="PF01419">
    <property type="entry name" value="Jacalin"/>
    <property type="match status" value="1"/>
</dbReference>
<sequence length="272" mass="28662">MRAQVSEGVWVDLYNLHADAGTEADDNKARAANLRQVSNYITTNSAGNSVLVFGDTNSRYTRADDIPRVFTTDNGMTDAWVQLAKGGVAPAAGSDALLCENPSPTTACEIVDKVWYRGSPSLKLTATKFTYAGSQYLQPDGNVLSDHDPVLVDFSWTASDSLRVSDPYGGDFGTFYNDVPALSTISSPKASSITLRGANRLDGISLTLSSGATFTHGGTGGTANTLKLNAGESLTSATVCQGQKNNQTRVFYMQVTSSAGRTVAAGVKSSEC</sequence>
<reference evidence="3 4" key="1">
    <citation type="submission" date="2021-02" db="EMBL/GenBank/DDBJ databases">
        <title>Genome assembly of Pseudopithomyces chartarum.</title>
        <authorList>
            <person name="Jauregui R."/>
            <person name="Singh J."/>
            <person name="Voisey C."/>
        </authorList>
    </citation>
    <scope>NUCLEOTIDE SEQUENCE [LARGE SCALE GENOMIC DNA]</scope>
    <source>
        <strain evidence="3 4">AGR01</strain>
    </source>
</reference>
<dbReference type="GO" id="GO:0016791">
    <property type="term" value="F:phosphatase activity"/>
    <property type="evidence" value="ECO:0007669"/>
    <property type="project" value="InterPro"/>
</dbReference>
<gene>
    <name evidence="3" type="ORF">GRF29_28g1776522</name>
</gene>
<evidence type="ECO:0000259" key="1">
    <source>
        <dbReference type="Pfam" id="PF01419"/>
    </source>
</evidence>
<dbReference type="InterPro" id="IPR036404">
    <property type="entry name" value="Jacalin-like_lectin_dom_sf"/>
</dbReference>
<keyword evidence="4" id="KW-1185">Reference proteome</keyword>
<dbReference type="Gene3D" id="2.100.10.30">
    <property type="entry name" value="Jacalin-like lectin domain"/>
    <property type="match status" value="1"/>
</dbReference>
<dbReference type="SUPFAM" id="SSF51101">
    <property type="entry name" value="Mannose-binding lectins"/>
    <property type="match status" value="1"/>
</dbReference>
<organism evidence="3 4">
    <name type="scientific">Pseudopithomyces chartarum</name>
    <dbReference type="NCBI Taxonomy" id="1892770"/>
    <lineage>
        <taxon>Eukaryota</taxon>
        <taxon>Fungi</taxon>
        <taxon>Dikarya</taxon>
        <taxon>Ascomycota</taxon>
        <taxon>Pezizomycotina</taxon>
        <taxon>Dothideomycetes</taxon>
        <taxon>Pleosporomycetidae</taxon>
        <taxon>Pleosporales</taxon>
        <taxon>Massarineae</taxon>
        <taxon>Didymosphaeriaceae</taxon>
        <taxon>Pseudopithomyces</taxon>
    </lineage>
</organism>
<proteinExistence type="predicted"/>
<dbReference type="Gene3D" id="3.60.10.10">
    <property type="entry name" value="Endonuclease/exonuclease/phosphatase"/>
    <property type="match status" value="1"/>
</dbReference>
<feature type="domain" description="Jacalin-type lectin" evidence="1">
    <location>
        <begin position="166"/>
        <end position="266"/>
    </location>
</feature>
<feature type="domain" description="Inositol polyphosphate-related phosphatase" evidence="2">
    <location>
        <begin position="2"/>
        <end position="85"/>
    </location>
</feature>
<dbReference type="InterPro" id="IPR036691">
    <property type="entry name" value="Endo/exonu/phosph_ase_sf"/>
</dbReference>
<dbReference type="GO" id="GO:0046856">
    <property type="term" value="P:phosphatidylinositol dephosphorylation"/>
    <property type="evidence" value="ECO:0007669"/>
    <property type="project" value="InterPro"/>
</dbReference>
<comment type="caution">
    <text evidence="3">The sequence shown here is derived from an EMBL/GenBank/DDBJ whole genome shotgun (WGS) entry which is preliminary data.</text>
</comment>
<dbReference type="InterPro" id="IPR001229">
    <property type="entry name" value="Jacalin-like_lectin_dom"/>
</dbReference>
<dbReference type="Pfam" id="PF22669">
    <property type="entry name" value="Exo_endo_phos2"/>
    <property type="match status" value="1"/>
</dbReference>